<evidence type="ECO:0000256" key="1">
    <source>
        <dbReference type="SAM" id="MobiDB-lite"/>
    </source>
</evidence>
<comment type="caution">
    <text evidence="4">The sequence shown here is derived from an EMBL/GenBank/DDBJ whole genome shotgun (WGS) entry which is preliminary data.</text>
</comment>
<keyword evidence="2" id="KW-0472">Membrane</keyword>
<dbReference type="EMBL" id="PYGA01000008">
    <property type="protein sequence ID" value="PSK97288.1"/>
    <property type="molecule type" value="Genomic_DNA"/>
</dbReference>
<dbReference type="OrthoDB" id="3477680at2"/>
<organism evidence="4 5">
    <name type="scientific">Murinocardiopsis flavida</name>
    <dbReference type="NCBI Taxonomy" id="645275"/>
    <lineage>
        <taxon>Bacteria</taxon>
        <taxon>Bacillati</taxon>
        <taxon>Actinomycetota</taxon>
        <taxon>Actinomycetes</taxon>
        <taxon>Streptosporangiales</taxon>
        <taxon>Nocardiopsidaceae</taxon>
        <taxon>Murinocardiopsis</taxon>
    </lineage>
</organism>
<dbReference type="RefSeq" id="WP_106583198.1">
    <property type="nucleotide sequence ID" value="NZ_PYGA01000008.1"/>
</dbReference>
<dbReference type="Proteomes" id="UP000240542">
    <property type="component" value="Unassembled WGS sequence"/>
</dbReference>
<accession>A0A2P8DJC2</accession>
<keyword evidence="2" id="KW-0812">Transmembrane</keyword>
<evidence type="ECO:0000259" key="3">
    <source>
        <dbReference type="Pfam" id="PF20177"/>
    </source>
</evidence>
<proteinExistence type="predicted"/>
<keyword evidence="5" id="KW-1185">Reference proteome</keyword>
<name>A0A2P8DJC2_9ACTN</name>
<feature type="region of interest" description="Disordered" evidence="1">
    <location>
        <begin position="1"/>
        <end position="40"/>
    </location>
</feature>
<keyword evidence="2" id="KW-1133">Transmembrane helix</keyword>
<feature type="transmembrane region" description="Helical" evidence="2">
    <location>
        <begin position="44"/>
        <end position="63"/>
    </location>
</feature>
<evidence type="ECO:0000313" key="4">
    <source>
        <dbReference type="EMBL" id="PSK97288.1"/>
    </source>
</evidence>
<feature type="domain" description="DUF6542" evidence="3">
    <location>
        <begin position="43"/>
        <end position="157"/>
    </location>
</feature>
<dbReference type="Pfam" id="PF20177">
    <property type="entry name" value="DUF6542"/>
    <property type="match status" value="1"/>
</dbReference>
<feature type="transmembrane region" description="Helical" evidence="2">
    <location>
        <begin position="137"/>
        <end position="157"/>
    </location>
</feature>
<dbReference type="AlphaFoldDB" id="A0A2P8DJC2"/>
<protein>
    <recommendedName>
        <fullName evidence="3">DUF6542 domain-containing protein</fullName>
    </recommendedName>
</protein>
<gene>
    <name evidence="4" type="ORF">CLV63_1086</name>
</gene>
<evidence type="ECO:0000313" key="5">
    <source>
        <dbReference type="Proteomes" id="UP000240542"/>
    </source>
</evidence>
<feature type="transmembrane region" description="Helical" evidence="2">
    <location>
        <begin position="100"/>
        <end position="117"/>
    </location>
</feature>
<dbReference type="InterPro" id="IPR046672">
    <property type="entry name" value="DUF6542"/>
</dbReference>
<sequence>MTPRDADGPRDPNQPHRLARRQRRPAGPGSSARGPAPSTAPLRLTARGAILIIVMVGFAAALADSMVALPMLNGIAFVAVCTLAAFFVRSTDLLTLSVSPPLAYFASALLAEGVLTLGSDGFARGVAIGLATRLADVAPWLFAGTALVLVITLFRGLPRNVRALSDELSGRAQRRAQK</sequence>
<evidence type="ECO:0000256" key="2">
    <source>
        <dbReference type="SAM" id="Phobius"/>
    </source>
</evidence>
<feature type="transmembrane region" description="Helical" evidence="2">
    <location>
        <begin position="69"/>
        <end position="88"/>
    </location>
</feature>
<reference evidence="4 5" key="1">
    <citation type="submission" date="2018-03" db="EMBL/GenBank/DDBJ databases">
        <title>Genomic Encyclopedia of Archaeal and Bacterial Type Strains, Phase II (KMG-II): from individual species to whole genera.</title>
        <authorList>
            <person name="Goeker M."/>
        </authorList>
    </citation>
    <scope>NUCLEOTIDE SEQUENCE [LARGE SCALE GENOMIC DNA]</scope>
    <source>
        <strain evidence="4 5">DSM 45312</strain>
    </source>
</reference>
<feature type="compositionally biased region" description="Basic and acidic residues" evidence="1">
    <location>
        <begin position="1"/>
        <end position="14"/>
    </location>
</feature>